<dbReference type="InterPro" id="IPR008772">
    <property type="entry name" value="Phosphonate_metab_PhnH"/>
</dbReference>
<dbReference type="NCBIfam" id="TIGR03292">
    <property type="entry name" value="PhnH_redo"/>
    <property type="match status" value="1"/>
</dbReference>
<reference evidence="2" key="1">
    <citation type="submission" date="2010-12" db="EMBL/GenBank/DDBJ databases">
        <title>Complete sequence of Desulfovibrio aespoeensis Aspo-2.</title>
        <authorList>
            <consortium name="US DOE Joint Genome Institute"/>
            <person name="Lucas S."/>
            <person name="Copeland A."/>
            <person name="Lapidus A."/>
            <person name="Cheng J.-F."/>
            <person name="Goodwin L."/>
            <person name="Pitluck S."/>
            <person name="Chertkov O."/>
            <person name="Misra M."/>
            <person name="Detter J.C."/>
            <person name="Han C."/>
            <person name="Tapia R."/>
            <person name="Land M."/>
            <person name="Hauser L."/>
            <person name="Kyrpides N."/>
            <person name="Ivanova N."/>
            <person name="Ovchinnikova G."/>
            <person name="Pedersen K."/>
            <person name="Jagevall S."/>
            <person name="Hazen T."/>
            <person name="Woyke T."/>
        </authorList>
    </citation>
    <scope>NUCLEOTIDE SEQUENCE [LARGE SCALE GENOMIC DNA]</scope>
    <source>
        <strain evidence="2">ATCC 700646 / DSM 10631 / Aspo-2</strain>
    </source>
</reference>
<dbReference type="eggNOG" id="COG3625">
    <property type="taxonomic scope" value="Bacteria"/>
</dbReference>
<dbReference type="SUPFAM" id="SSF159709">
    <property type="entry name" value="PhnH-like"/>
    <property type="match status" value="1"/>
</dbReference>
<dbReference type="PIRSF" id="PIRSF020680">
    <property type="entry name" value="PhnH"/>
    <property type="match status" value="1"/>
</dbReference>
<keyword evidence="1" id="KW-0456">Lyase</keyword>
<evidence type="ECO:0000313" key="2">
    <source>
        <dbReference type="Proteomes" id="UP000002191"/>
    </source>
</evidence>
<reference evidence="1 2" key="2">
    <citation type="journal article" date="2014" name="Genome Announc.">
        <title>Complete Genome Sequence of the Subsurface, Mesophilic Sulfate-Reducing Bacterium Desulfovibrio aespoeensis Aspo-2.</title>
        <authorList>
            <person name="Pedersen K."/>
            <person name="Bengtsson A."/>
            <person name="Edlund J."/>
            <person name="Rabe L."/>
            <person name="Hazen T."/>
            <person name="Chakraborty R."/>
            <person name="Goodwin L."/>
            <person name="Shapiro N."/>
        </authorList>
    </citation>
    <scope>NUCLEOTIDE SEQUENCE [LARGE SCALE GENOMIC DNA]</scope>
    <source>
        <strain evidence="2">ATCC 700646 / DSM 10631 / Aspo-2</strain>
    </source>
</reference>
<protein>
    <submittedName>
        <fullName evidence="1">Phosphonate C-P lyase system protein PhnH</fullName>
    </submittedName>
</protein>
<dbReference type="AlphaFoldDB" id="E6VTK2"/>
<accession>E6VTK2</accession>
<dbReference type="OrthoDB" id="9814509at2"/>
<gene>
    <name evidence="1" type="ordered locus">Daes_1164</name>
</gene>
<dbReference type="Pfam" id="PF05845">
    <property type="entry name" value="PhnH"/>
    <property type="match status" value="1"/>
</dbReference>
<keyword evidence="2" id="KW-1185">Reference proteome</keyword>
<proteinExistence type="predicted"/>
<dbReference type="KEGG" id="das:Daes_1164"/>
<sequence>MQGCEKREKREERVTATIAPGLKNPAQDNQRIFRAILLTMSRPGTVTVLGNWPKPPASLHPAATAVCLALADMDTPLWLGPAAPRDAQTYLRFHCGSPLVTREEDAVFAIIPDGHALPDLARFNPGTLEYPDRSATVIIQVRSIEVGCGVRLSGPGIRDEVRLAVDGLHTDFWQAMQWNSHRFPLGFDTILATETEIVSLPRTVRVGI</sequence>
<dbReference type="HOGENOM" id="CLU_115317_1_0_7"/>
<dbReference type="Gene3D" id="3.40.50.11310">
    <property type="entry name" value="Bacterial phosphonate metabolism protein PhnH"/>
    <property type="match status" value="1"/>
</dbReference>
<evidence type="ECO:0000313" key="1">
    <source>
        <dbReference type="EMBL" id="ADU62179.1"/>
    </source>
</evidence>
<dbReference type="InterPro" id="IPR038058">
    <property type="entry name" value="PhnH-like_sp"/>
</dbReference>
<dbReference type="GO" id="GO:0019634">
    <property type="term" value="P:organic phosphonate metabolic process"/>
    <property type="evidence" value="ECO:0007669"/>
    <property type="project" value="InterPro"/>
</dbReference>
<dbReference type="RefSeq" id="WP_013514110.1">
    <property type="nucleotide sequence ID" value="NC_014844.1"/>
</dbReference>
<dbReference type="EMBL" id="CP002431">
    <property type="protein sequence ID" value="ADU62179.1"/>
    <property type="molecule type" value="Genomic_DNA"/>
</dbReference>
<dbReference type="Proteomes" id="UP000002191">
    <property type="component" value="Chromosome"/>
</dbReference>
<name>E6VTK2_PSEA9</name>
<organism evidence="1 2">
    <name type="scientific">Pseudodesulfovibrio aespoeensis (strain ATCC 700646 / DSM 10631 / Aspo-2)</name>
    <name type="common">Desulfovibrio aespoeensis</name>
    <dbReference type="NCBI Taxonomy" id="643562"/>
    <lineage>
        <taxon>Bacteria</taxon>
        <taxon>Pseudomonadati</taxon>
        <taxon>Thermodesulfobacteriota</taxon>
        <taxon>Desulfovibrionia</taxon>
        <taxon>Desulfovibrionales</taxon>
        <taxon>Desulfovibrionaceae</taxon>
    </lineage>
</organism>
<dbReference type="STRING" id="643562.Daes_1164"/>
<dbReference type="GO" id="GO:0016829">
    <property type="term" value="F:lyase activity"/>
    <property type="evidence" value="ECO:0007669"/>
    <property type="project" value="UniProtKB-KW"/>
</dbReference>